<gene>
    <name evidence="1" type="ORF">DN730_07175</name>
</gene>
<dbReference type="AlphaFoldDB" id="A0A370UC62"/>
<evidence type="ECO:0000313" key="1">
    <source>
        <dbReference type="EMBL" id="RDL45383.1"/>
    </source>
</evidence>
<proteinExistence type="predicted"/>
<reference evidence="1 2" key="1">
    <citation type="submission" date="2018-06" db="EMBL/GenBank/DDBJ databases">
        <title>Marinomonas sp. YLB-05 draft genome sequence.</title>
        <authorList>
            <person name="Yu L."/>
            <person name="Tang X."/>
        </authorList>
    </citation>
    <scope>NUCLEOTIDE SEQUENCE [LARGE SCALE GENOMIC DNA]</scope>
    <source>
        <strain evidence="1 2">YLB-05</strain>
    </source>
</reference>
<protein>
    <submittedName>
        <fullName evidence="1">Uncharacterized protein</fullName>
    </submittedName>
</protein>
<dbReference type="Proteomes" id="UP000254326">
    <property type="component" value="Unassembled WGS sequence"/>
</dbReference>
<dbReference type="RefSeq" id="WP_115467416.1">
    <property type="nucleotide sequence ID" value="NZ_QKRA01000002.1"/>
</dbReference>
<organism evidence="1 2">
    <name type="scientific">Marinomonas piezotolerans</name>
    <dbReference type="NCBI Taxonomy" id="2213058"/>
    <lineage>
        <taxon>Bacteria</taxon>
        <taxon>Pseudomonadati</taxon>
        <taxon>Pseudomonadota</taxon>
        <taxon>Gammaproteobacteria</taxon>
        <taxon>Oceanospirillales</taxon>
        <taxon>Oceanospirillaceae</taxon>
        <taxon>Marinomonas</taxon>
    </lineage>
</organism>
<dbReference type="EMBL" id="QKRA01000002">
    <property type="protein sequence ID" value="RDL45383.1"/>
    <property type="molecule type" value="Genomic_DNA"/>
</dbReference>
<accession>A0A370UC62</accession>
<keyword evidence="2" id="KW-1185">Reference proteome</keyword>
<comment type="caution">
    <text evidence="1">The sequence shown here is derived from an EMBL/GenBank/DDBJ whole genome shotgun (WGS) entry which is preliminary data.</text>
</comment>
<name>A0A370UC62_9GAMM</name>
<sequence>MFDILTRPKVLVWRSDAWQLIHLQDLSPSDTDAKNDVATLVGALENLSKRIVRRCHGLILPDSVAPVLSHQLDPKMPAQLYSLAVHTYAEQSIDLRADERALSYAASLLEPPLLHYSVLPIDLFRSLKQQSALPIFSEGVVLARSEVRSLRHVAPFALFQADDLERAECRQAVRRLCFGSLAMILLTVAALQWVKWQPAADHQVFQWPWSKMNYQHQYVNAALRYLRVLPARIRLDSALITAKQVKVVVTGIDSDLDAWHQHWPEQLPPLNLTHVPVKDKEGER</sequence>
<evidence type="ECO:0000313" key="2">
    <source>
        <dbReference type="Proteomes" id="UP000254326"/>
    </source>
</evidence>